<dbReference type="GO" id="GO:0050043">
    <property type="term" value="F:lactate racemase activity"/>
    <property type="evidence" value="ECO:0007669"/>
    <property type="project" value="InterPro"/>
</dbReference>
<dbReference type="RefSeq" id="WP_149109352.1">
    <property type="nucleotide sequence ID" value="NZ_CP042425.1"/>
</dbReference>
<protein>
    <submittedName>
        <fullName evidence="3">Uncharacterized protein</fullName>
    </submittedName>
</protein>
<dbReference type="KEGG" id="lrs:PX52LOC_01348"/>
<organism evidence="3 4">
    <name type="scientific">Limnoglobus roseus</name>
    <dbReference type="NCBI Taxonomy" id="2598579"/>
    <lineage>
        <taxon>Bacteria</taxon>
        <taxon>Pseudomonadati</taxon>
        <taxon>Planctomycetota</taxon>
        <taxon>Planctomycetia</taxon>
        <taxon>Gemmatales</taxon>
        <taxon>Gemmataceae</taxon>
        <taxon>Limnoglobus</taxon>
    </lineage>
</organism>
<dbReference type="AlphaFoldDB" id="A0A5C1A6S8"/>
<dbReference type="InterPro" id="IPR047926">
    <property type="entry name" value="Ni_dep_LarA"/>
</dbReference>
<evidence type="ECO:0000313" key="3">
    <source>
        <dbReference type="EMBL" id="QEL14460.1"/>
    </source>
</evidence>
<name>A0A5C1A6S8_9BACT</name>
<dbReference type="PANTHER" id="PTHR33171">
    <property type="entry name" value="LAR_N DOMAIN-CONTAINING PROTEIN"/>
    <property type="match status" value="1"/>
</dbReference>
<feature type="domain" description="Lactate racemase C-terminal" evidence="2">
    <location>
        <begin position="276"/>
        <end position="425"/>
    </location>
</feature>
<dbReference type="InterPro" id="IPR043166">
    <property type="entry name" value="LarA-like_C"/>
</dbReference>
<keyword evidence="4" id="KW-1185">Reference proteome</keyword>
<evidence type="ECO:0000259" key="2">
    <source>
        <dbReference type="Pfam" id="PF21113"/>
    </source>
</evidence>
<dbReference type="NCBIfam" id="NF033504">
    <property type="entry name" value="Ni_dep_LarA"/>
    <property type="match status" value="1"/>
</dbReference>
<dbReference type="Pfam" id="PF09861">
    <property type="entry name" value="Lar_N"/>
    <property type="match status" value="1"/>
</dbReference>
<sequence>MQVTLEYGKTGLAVTLPDDRLIAPPLAIADAVPLADPAAAIADAIRNPIGTPPLSELAKGKKTACIVICDITRPVPNKLILPELTRTLEAAGVPRDGITILNATGLHRPNKGDEMVELVGEFIATTYKCVNHHGKVLHEHDYLGTTPNGVPMWIDNRYTTADLKITTGLIEPHLMAGYSGGRKLICPGIAALETVKRWHSPRFLEHPKADCGSVDGNPVHEENTYIALKAGCDFIVNVCIDGKRRVTWVGAGHMIEAWQAGVQFCRDVVKAGVPEPVDVVVTSCAGYPLDTSWYQAVKGLTGALPIVKKGGTIILAASLTEGLGSPEFQELLDEYSKKGLYKSLKVATVERETRPHDTCEMDEWQLVMLQKVLAHCRVKVVTGGLSAEVLKTCSVEAAASVEEALAESLTEYGPAAKLAVIPKGPYVMPYVMGA</sequence>
<dbReference type="PANTHER" id="PTHR33171:SF17">
    <property type="entry name" value="LARA-LIKE N-TERMINAL DOMAIN-CONTAINING PROTEIN"/>
    <property type="match status" value="1"/>
</dbReference>
<proteinExistence type="predicted"/>
<reference evidence="4" key="1">
    <citation type="submission" date="2019-08" db="EMBL/GenBank/DDBJ databases">
        <title>Limnoglobus roseus gen. nov., sp. nov., a novel freshwater planctomycete with a giant genome from the family Gemmataceae.</title>
        <authorList>
            <person name="Kulichevskaya I.S."/>
            <person name="Naumoff D.G."/>
            <person name="Miroshnikov K."/>
            <person name="Ivanova A."/>
            <person name="Philippov D.A."/>
            <person name="Hakobyan A."/>
            <person name="Rijpstra I.C."/>
            <person name="Sinninghe Damste J.S."/>
            <person name="Liesack W."/>
            <person name="Dedysh S.N."/>
        </authorList>
    </citation>
    <scope>NUCLEOTIDE SEQUENCE [LARGE SCALE GENOMIC DNA]</scope>
    <source>
        <strain evidence="4">PX52</strain>
    </source>
</reference>
<dbReference type="Gene3D" id="3.90.226.30">
    <property type="match status" value="1"/>
</dbReference>
<dbReference type="Proteomes" id="UP000324974">
    <property type="component" value="Chromosome"/>
</dbReference>
<evidence type="ECO:0000259" key="1">
    <source>
        <dbReference type="Pfam" id="PF09861"/>
    </source>
</evidence>
<accession>A0A5C1A6S8</accession>
<dbReference type="EMBL" id="CP042425">
    <property type="protein sequence ID" value="QEL14460.1"/>
    <property type="molecule type" value="Genomic_DNA"/>
</dbReference>
<dbReference type="Pfam" id="PF21113">
    <property type="entry name" value="LarA_C"/>
    <property type="match status" value="1"/>
</dbReference>
<dbReference type="Gene3D" id="3.40.50.11440">
    <property type="match status" value="1"/>
</dbReference>
<dbReference type="OrthoDB" id="9770545at2"/>
<gene>
    <name evidence="3" type="ORF">PX52LOC_01348</name>
</gene>
<dbReference type="InterPro" id="IPR048068">
    <property type="entry name" value="LarA-like"/>
</dbReference>
<feature type="domain" description="LarA-like N-terminal" evidence="1">
    <location>
        <begin position="7"/>
        <end position="210"/>
    </location>
</feature>
<evidence type="ECO:0000313" key="4">
    <source>
        <dbReference type="Proteomes" id="UP000324974"/>
    </source>
</evidence>
<dbReference type="InterPro" id="IPR018657">
    <property type="entry name" value="LarA-like_N"/>
</dbReference>
<dbReference type="InterPro" id="IPR048520">
    <property type="entry name" value="LarA_C"/>
</dbReference>